<evidence type="ECO:0000313" key="3">
    <source>
        <dbReference type="EMBL" id="SPD13465.1"/>
    </source>
</evidence>
<organism evidence="2">
    <name type="scientific">Fagus sylvatica</name>
    <name type="common">Beechnut</name>
    <dbReference type="NCBI Taxonomy" id="28930"/>
    <lineage>
        <taxon>Eukaryota</taxon>
        <taxon>Viridiplantae</taxon>
        <taxon>Streptophyta</taxon>
        <taxon>Embryophyta</taxon>
        <taxon>Tracheophyta</taxon>
        <taxon>Spermatophyta</taxon>
        <taxon>Magnoliopsida</taxon>
        <taxon>eudicotyledons</taxon>
        <taxon>Gunneridae</taxon>
        <taxon>Pentapetalae</taxon>
        <taxon>rosids</taxon>
        <taxon>fabids</taxon>
        <taxon>Fagales</taxon>
        <taxon>Fagaceae</taxon>
        <taxon>Fagus</taxon>
    </lineage>
</organism>
<sequence>MSCCSYSFHKTVFNVAKVVILALLIFTIKPVENARPLNAMINASIAAKKVPFDQEDRALVPPSGPDNCTYIPGVPGSGHCNK</sequence>
<keyword evidence="1" id="KW-1133">Transmembrane helix</keyword>
<evidence type="ECO:0000313" key="2">
    <source>
        <dbReference type="EMBL" id="SPD03363.1"/>
    </source>
</evidence>
<dbReference type="EMBL" id="OIVN01002406">
    <property type="protein sequence ID" value="SPD03363.1"/>
    <property type="molecule type" value="Genomic_DNA"/>
</dbReference>
<dbReference type="AlphaFoldDB" id="A0A2N9GV25"/>
<dbReference type="EMBL" id="OIVN01003775">
    <property type="protein sequence ID" value="SPD13465.1"/>
    <property type="molecule type" value="Genomic_DNA"/>
</dbReference>
<proteinExistence type="predicted"/>
<keyword evidence="1" id="KW-0812">Transmembrane</keyword>
<feature type="transmembrane region" description="Helical" evidence="1">
    <location>
        <begin position="12"/>
        <end position="31"/>
    </location>
</feature>
<gene>
    <name evidence="2" type="ORF">FSB_LOCUS31245</name>
    <name evidence="3" type="ORF">FSB_LOCUS41347</name>
</gene>
<evidence type="ECO:0000256" key="1">
    <source>
        <dbReference type="SAM" id="Phobius"/>
    </source>
</evidence>
<keyword evidence="1" id="KW-0472">Membrane</keyword>
<accession>A0A2N9GV25</accession>
<reference evidence="2" key="1">
    <citation type="submission" date="2018-02" db="EMBL/GenBank/DDBJ databases">
        <authorList>
            <person name="Cohen D.B."/>
            <person name="Kent A.D."/>
        </authorList>
    </citation>
    <scope>NUCLEOTIDE SEQUENCE</scope>
</reference>
<protein>
    <recommendedName>
        <fullName evidence="4">Transmembrane protein</fullName>
    </recommendedName>
</protein>
<name>A0A2N9GV25_FAGSY</name>
<evidence type="ECO:0008006" key="4">
    <source>
        <dbReference type="Google" id="ProtNLM"/>
    </source>
</evidence>